<protein>
    <submittedName>
        <fullName evidence="1">Mammalian cell entry protein</fullName>
    </submittedName>
</protein>
<keyword evidence="2" id="KW-1185">Reference proteome</keyword>
<gene>
    <name evidence="1" type="ORF">FGL95_10845</name>
</gene>
<dbReference type="Proteomes" id="UP000535543">
    <property type="component" value="Unassembled WGS sequence"/>
</dbReference>
<sequence>MPPLYGMPGVSTSRRTSLIVGAITLVLVIVVGLVWRAIVTAPDDSSIHVQLRTKVTGDGVSDGTGVRLNGTQVGKVTAVDGSPDGTRVITLGLDRSALIGLTDTLRIDYAPANLFGISEVVLHRGEGGTPLTNGAEVDLTGDDRVRDATMGTMLRTLSATTMTVLTPQLTDVLNKISTDFDAFAPFVEALVSVSRAVADSQQYPSSFLIAQYASFFNGAAQFGSGFVELIDRIYHIEVLRNDRERFDIGVSLVVDQLFPLIRDVLGTARGSLSGYADNLAVVLGQIAQTVPRPGQSHAELTELLDRLDRTFRPTPTGPQVDAELLLRGLPGGVR</sequence>
<name>A0A848KB45_9NOCA</name>
<reference evidence="1 2" key="1">
    <citation type="submission" date="2019-05" db="EMBL/GenBank/DDBJ databases">
        <authorList>
            <person name="Lee S.D."/>
        </authorList>
    </citation>
    <scope>NUCLEOTIDE SEQUENCE [LARGE SCALE GENOMIC DNA]</scope>
    <source>
        <strain evidence="1 2">YC2-7</strain>
    </source>
</reference>
<organism evidence="1 2">
    <name type="scientific">Antrihabitans stalactiti</name>
    <dbReference type="NCBI Taxonomy" id="2584121"/>
    <lineage>
        <taxon>Bacteria</taxon>
        <taxon>Bacillati</taxon>
        <taxon>Actinomycetota</taxon>
        <taxon>Actinomycetes</taxon>
        <taxon>Mycobacteriales</taxon>
        <taxon>Nocardiaceae</taxon>
        <taxon>Antrihabitans</taxon>
    </lineage>
</organism>
<comment type="caution">
    <text evidence="1">The sequence shown here is derived from an EMBL/GenBank/DDBJ whole genome shotgun (WGS) entry which is preliminary data.</text>
</comment>
<dbReference type="EMBL" id="VCQU01000003">
    <property type="protein sequence ID" value="NMN95529.1"/>
    <property type="molecule type" value="Genomic_DNA"/>
</dbReference>
<proteinExistence type="predicted"/>
<reference evidence="1 2" key="2">
    <citation type="submission" date="2020-06" db="EMBL/GenBank/DDBJ databases">
        <title>Antribacter stalactiti gen. nov., sp. nov., a new member of the family Nacardiaceae isolated from a cave.</title>
        <authorList>
            <person name="Kim I.S."/>
        </authorList>
    </citation>
    <scope>NUCLEOTIDE SEQUENCE [LARGE SCALE GENOMIC DNA]</scope>
    <source>
        <strain evidence="1 2">YC2-7</strain>
    </source>
</reference>
<accession>A0A848KB45</accession>
<dbReference type="RefSeq" id="WP_169586488.1">
    <property type="nucleotide sequence ID" value="NZ_VCQU01000003.1"/>
</dbReference>
<evidence type="ECO:0000313" key="1">
    <source>
        <dbReference type="EMBL" id="NMN95529.1"/>
    </source>
</evidence>
<dbReference type="AlphaFoldDB" id="A0A848KB45"/>
<evidence type="ECO:0000313" key="2">
    <source>
        <dbReference type="Proteomes" id="UP000535543"/>
    </source>
</evidence>